<evidence type="ECO:0000259" key="8">
    <source>
        <dbReference type="PROSITE" id="PS50011"/>
    </source>
</evidence>
<protein>
    <submittedName>
        <fullName evidence="9">Kinase 4</fullName>
    </submittedName>
</protein>
<keyword evidence="2 7" id="KW-0732">Signal</keyword>
<dbReference type="AlphaFoldDB" id="A0A2R4QNQ8"/>
<evidence type="ECO:0000256" key="7">
    <source>
        <dbReference type="SAM" id="SignalP"/>
    </source>
</evidence>
<evidence type="ECO:0000256" key="5">
    <source>
        <dbReference type="ARBA" id="ARBA00023157"/>
    </source>
</evidence>
<reference evidence="9" key="1">
    <citation type="journal article" date="2018" name="Front. Plant Sci.">
        <title>"Targeted Sequencing by Gene Synteny," a New Strategy for Polyploid Species: Sequencing and Physical Structure of a Complex Sugarcane Region.</title>
        <authorList>
            <person name="Mancini M.C."/>
            <person name="Cardoso-Silva C.B."/>
            <person name="Sforca D.A."/>
            <person name="Pereira de Souza A."/>
        </authorList>
    </citation>
    <scope>NUCLEOTIDE SEQUENCE</scope>
    <source>
        <strain evidence="9">Shy3280Sca054</strain>
    </source>
</reference>
<dbReference type="GO" id="GO:0007166">
    <property type="term" value="P:cell surface receptor signaling pathway"/>
    <property type="evidence" value="ECO:0007669"/>
    <property type="project" value="InterPro"/>
</dbReference>
<keyword evidence="3" id="KW-0547">Nucleotide-binding</keyword>
<evidence type="ECO:0000256" key="3">
    <source>
        <dbReference type="ARBA" id="ARBA00022741"/>
    </source>
</evidence>
<keyword evidence="9" id="KW-0808">Transferase</keyword>
<dbReference type="InterPro" id="IPR025287">
    <property type="entry name" value="WAK_GUB"/>
</dbReference>
<keyword evidence="9" id="KW-0418">Kinase</keyword>
<dbReference type="PANTHER" id="PTHR27005:SF209">
    <property type="entry name" value="OS09G0561500 PROTEIN"/>
    <property type="match status" value="1"/>
</dbReference>
<feature type="signal peptide" evidence="7">
    <location>
        <begin position="1"/>
        <end position="18"/>
    </location>
</feature>
<proteinExistence type="predicted"/>
<gene>
    <name evidence="9" type="ORF">Shy3280Sca054_045</name>
</gene>
<dbReference type="InterPro" id="IPR045274">
    <property type="entry name" value="WAK-like"/>
</dbReference>
<dbReference type="GO" id="GO:0005524">
    <property type="term" value="F:ATP binding"/>
    <property type="evidence" value="ECO:0007669"/>
    <property type="project" value="UniProtKB-KW"/>
</dbReference>
<organism evidence="9">
    <name type="scientific">Saccharum hybrid cultivar SP80-3280</name>
    <dbReference type="NCBI Taxonomy" id="193079"/>
    <lineage>
        <taxon>Eukaryota</taxon>
        <taxon>Viridiplantae</taxon>
        <taxon>Streptophyta</taxon>
        <taxon>Embryophyta</taxon>
        <taxon>Tracheophyta</taxon>
        <taxon>Spermatophyta</taxon>
        <taxon>Magnoliopsida</taxon>
        <taxon>Liliopsida</taxon>
        <taxon>Poales</taxon>
        <taxon>Poaceae</taxon>
        <taxon>PACMAD clade</taxon>
        <taxon>Panicoideae</taxon>
        <taxon>Andropogonodae</taxon>
        <taxon>Andropogoneae</taxon>
        <taxon>Saccharinae</taxon>
        <taxon>Saccharum</taxon>
        <taxon>Saccharum officinarum species complex</taxon>
    </lineage>
</organism>
<dbReference type="Pfam" id="PF13947">
    <property type="entry name" value="GUB_WAK_bind"/>
    <property type="match status" value="1"/>
</dbReference>
<dbReference type="GO" id="GO:0030247">
    <property type="term" value="F:polysaccharide binding"/>
    <property type="evidence" value="ECO:0007669"/>
    <property type="project" value="InterPro"/>
</dbReference>
<dbReference type="Gene3D" id="2.10.25.10">
    <property type="entry name" value="Laminin"/>
    <property type="match status" value="1"/>
</dbReference>
<evidence type="ECO:0000256" key="4">
    <source>
        <dbReference type="ARBA" id="ARBA00022840"/>
    </source>
</evidence>
<evidence type="ECO:0000256" key="2">
    <source>
        <dbReference type="ARBA" id="ARBA00022729"/>
    </source>
</evidence>
<keyword evidence="5" id="KW-1015">Disulfide bond</keyword>
<comment type="subcellular location">
    <subcellularLocation>
        <location evidence="1">Membrane</location>
        <topology evidence="1">Single-pass type I membrane protein</topology>
    </subcellularLocation>
</comment>
<dbReference type="GO" id="GO:0005886">
    <property type="term" value="C:plasma membrane"/>
    <property type="evidence" value="ECO:0007669"/>
    <property type="project" value="TreeGrafter"/>
</dbReference>
<sequence>MLPAAVLLLVSQLASAAAQAGGRPPASCPTTCGNVSVPYPFGIGDGCSLPLPGFNLTCDQAPQHSPRLLLGDGGTLQVVEISLANSTVRAIDTAGAVNITYHGAPEGNGTWSGLGSGSGDTYVLSEERNQFVVTGCNVQGTLLGDSRNVIIGCSSFCSIKDIWINPVVNTSGGDGTVACSGVGCCQTPIPIGRPNYTVEFKYLDLEYMGKLPTALRIAERGWFDGVAAQMLNESATDAQVQQVPAPVVLEWVVASTPVAPPGSTAAEDTGNWSCPVDAARSACRSSHSTCHNVTGNYRNGYVCRCQDGYDGNPYLAGDGGCQDIDECALPGKYFGSTYKHGMVGTSAGGHGNPYTADGCVKTSLGLSVGLGVDSGAGLLVLDLGSAFVTRGIKNRRARMLKQKFFIQNRGHLLQQLVSQNTDISERMIIPPVEPEKATNTFDNARKLGGGDGTVYKGILSTCTLFGCCLETEMPLLVYEFISNGTLYDHLHVEGATPLGWDHRPRIATETARALAYLHMAVFFPIVQRDVKSSNILLDGSLMAKTLCTTTREDSDVYSFGVVLIELLTRKKSFSYGSTENDSLIAQFTSLLTHGNLSCVLDPQIMEEGGKEVNEVAALAAMCMKLKAEERPTMRRDIMHR</sequence>
<dbReference type="PANTHER" id="PTHR27005">
    <property type="entry name" value="WALL-ASSOCIATED RECEPTOR KINASE-LIKE 21"/>
    <property type="match status" value="1"/>
</dbReference>
<feature type="domain" description="Protein kinase" evidence="8">
    <location>
        <begin position="366"/>
        <end position="640"/>
    </location>
</feature>
<keyword evidence="4" id="KW-0067">ATP-binding</keyword>
<dbReference type="InterPro" id="IPR011009">
    <property type="entry name" value="Kinase-like_dom_sf"/>
</dbReference>
<feature type="chain" id="PRO_5015346461" evidence="7">
    <location>
        <begin position="19"/>
        <end position="640"/>
    </location>
</feature>
<dbReference type="SMART" id="SM00220">
    <property type="entry name" value="S_TKc"/>
    <property type="match status" value="1"/>
</dbReference>
<evidence type="ECO:0000256" key="1">
    <source>
        <dbReference type="ARBA" id="ARBA00004479"/>
    </source>
</evidence>
<dbReference type="InterPro" id="IPR001245">
    <property type="entry name" value="Ser-Thr/Tyr_kinase_cat_dom"/>
</dbReference>
<accession>A0A2R4QNQ8</accession>
<dbReference type="InterPro" id="IPR000719">
    <property type="entry name" value="Prot_kinase_dom"/>
</dbReference>
<dbReference type="PROSITE" id="PS50011">
    <property type="entry name" value="PROTEIN_KINASE_DOM"/>
    <property type="match status" value="1"/>
</dbReference>
<dbReference type="Pfam" id="PF07714">
    <property type="entry name" value="PK_Tyr_Ser-Thr"/>
    <property type="match status" value="2"/>
</dbReference>
<dbReference type="Gene3D" id="1.10.510.10">
    <property type="entry name" value="Transferase(Phosphotransferase) domain 1"/>
    <property type="match status" value="2"/>
</dbReference>
<evidence type="ECO:0000256" key="6">
    <source>
        <dbReference type="ARBA" id="ARBA00023180"/>
    </source>
</evidence>
<keyword evidence="6" id="KW-0325">Glycoprotein</keyword>
<dbReference type="EMBL" id="MF737059">
    <property type="protein sequence ID" value="AVY91842.1"/>
    <property type="molecule type" value="Genomic_DNA"/>
</dbReference>
<evidence type="ECO:0000313" key="9">
    <source>
        <dbReference type="EMBL" id="AVY91842.1"/>
    </source>
</evidence>
<dbReference type="GO" id="GO:0004674">
    <property type="term" value="F:protein serine/threonine kinase activity"/>
    <property type="evidence" value="ECO:0007669"/>
    <property type="project" value="TreeGrafter"/>
</dbReference>
<dbReference type="SUPFAM" id="SSF56112">
    <property type="entry name" value="Protein kinase-like (PK-like)"/>
    <property type="match status" value="1"/>
</dbReference>
<name>A0A2R4QNQ8_9POAL</name>